<feature type="signal peptide" evidence="2">
    <location>
        <begin position="1"/>
        <end position="39"/>
    </location>
</feature>
<evidence type="ECO:0000256" key="1">
    <source>
        <dbReference type="SAM" id="MobiDB-lite"/>
    </source>
</evidence>
<dbReference type="EMBL" id="GGFJ01012088">
    <property type="protein sequence ID" value="MBW61229.1"/>
    <property type="molecule type" value="Transcribed_RNA"/>
</dbReference>
<evidence type="ECO:0000256" key="2">
    <source>
        <dbReference type="SAM" id="SignalP"/>
    </source>
</evidence>
<keyword evidence="2" id="KW-0732">Signal</keyword>
<feature type="region of interest" description="Disordered" evidence="1">
    <location>
        <begin position="52"/>
        <end position="93"/>
    </location>
</feature>
<name>A0A2M4C7J9_9DIPT</name>
<organism evidence="3">
    <name type="scientific">Anopheles marajoara</name>
    <dbReference type="NCBI Taxonomy" id="58244"/>
    <lineage>
        <taxon>Eukaryota</taxon>
        <taxon>Metazoa</taxon>
        <taxon>Ecdysozoa</taxon>
        <taxon>Arthropoda</taxon>
        <taxon>Hexapoda</taxon>
        <taxon>Insecta</taxon>
        <taxon>Pterygota</taxon>
        <taxon>Neoptera</taxon>
        <taxon>Endopterygota</taxon>
        <taxon>Diptera</taxon>
        <taxon>Nematocera</taxon>
        <taxon>Culicoidea</taxon>
        <taxon>Culicidae</taxon>
        <taxon>Anophelinae</taxon>
        <taxon>Anopheles</taxon>
    </lineage>
</organism>
<sequence length="119" mass="12645">MKNHATREQSRIHALCLSVSLSRLFALLVLKCFCFACCATRAHYGVSAAVAAAGSARPTTTMHPRLPKPERESFAAAPREVGDADGDPPARQTSGCRYGRIMLLHELQRPAAAAAAAAV</sequence>
<accession>A0A2M4C7J9</accession>
<reference evidence="3" key="1">
    <citation type="submission" date="2018-01" db="EMBL/GenBank/DDBJ databases">
        <title>An insight into the sialome of Amazonian anophelines.</title>
        <authorList>
            <person name="Ribeiro J.M."/>
            <person name="Scarpassa V."/>
            <person name="Calvo E."/>
        </authorList>
    </citation>
    <scope>NUCLEOTIDE SEQUENCE</scope>
    <source>
        <tissue evidence="3">Salivary glands</tissue>
    </source>
</reference>
<proteinExistence type="predicted"/>
<feature type="chain" id="PRO_5014831116" evidence="2">
    <location>
        <begin position="40"/>
        <end position="119"/>
    </location>
</feature>
<protein>
    <submittedName>
        <fullName evidence="3">Putative secreted protein</fullName>
    </submittedName>
</protein>
<evidence type="ECO:0000313" key="3">
    <source>
        <dbReference type="EMBL" id="MBW61229.1"/>
    </source>
</evidence>
<dbReference type="AlphaFoldDB" id="A0A2M4C7J9"/>